<evidence type="ECO:0000313" key="1">
    <source>
        <dbReference type="EMBL" id="GDY59756.1"/>
    </source>
</evidence>
<proteinExistence type="predicted"/>
<dbReference type="AlphaFoldDB" id="A0A4D4LKE2"/>
<protein>
    <submittedName>
        <fullName evidence="1">Uncharacterized protein</fullName>
    </submittedName>
</protein>
<evidence type="ECO:0000313" key="2">
    <source>
        <dbReference type="Proteomes" id="UP000301309"/>
    </source>
</evidence>
<keyword evidence="2" id="KW-1185">Reference proteome</keyword>
<accession>A0A4D4LKE2</accession>
<organism evidence="1 2">
    <name type="scientific">Streptomyces violaceusniger</name>
    <dbReference type="NCBI Taxonomy" id="68280"/>
    <lineage>
        <taxon>Bacteria</taxon>
        <taxon>Bacillati</taxon>
        <taxon>Actinomycetota</taxon>
        <taxon>Actinomycetes</taxon>
        <taxon>Kitasatosporales</taxon>
        <taxon>Streptomycetaceae</taxon>
        <taxon>Streptomyces</taxon>
        <taxon>Streptomyces violaceusniger group</taxon>
    </lineage>
</organism>
<dbReference type="Proteomes" id="UP000301309">
    <property type="component" value="Unassembled WGS sequence"/>
</dbReference>
<name>A0A4D4LKE2_STRVO</name>
<gene>
    <name evidence="1" type="ORF">SVIO_103790</name>
</gene>
<dbReference type="RefSeq" id="WP_344593365.1">
    <property type="nucleotide sequence ID" value="NZ_BAAASO010000012.1"/>
</dbReference>
<dbReference type="EMBL" id="BJHW01000002">
    <property type="protein sequence ID" value="GDY59756.1"/>
    <property type="molecule type" value="Genomic_DNA"/>
</dbReference>
<reference evidence="1 2" key="1">
    <citation type="journal article" date="2020" name="Int. J. Syst. Evol. Microbiol.">
        <title>Reclassification of Streptomyces castelarensis and Streptomyces sporoclivatus as later heterotypic synonyms of Streptomyces antimycoticus.</title>
        <authorList>
            <person name="Komaki H."/>
            <person name="Tamura T."/>
        </authorList>
    </citation>
    <scope>NUCLEOTIDE SEQUENCE [LARGE SCALE GENOMIC DNA]</scope>
    <source>
        <strain evidence="1 2">NBRC 13459</strain>
    </source>
</reference>
<comment type="caution">
    <text evidence="1">The sequence shown here is derived from an EMBL/GenBank/DDBJ whole genome shotgun (WGS) entry which is preliminary data.</text>
</comment>
<sequence length="77" mass="8531">MYANRALASGYRAVSDELGGELTDAEEIVTAIGYADGDEDEARWVFACLEALQVFDKEGTRLRLEPLFRRCWSLAGA</sequence>